<dbReference type="PANTHER" id="PTHR43157:SF31">
    <property type="entry name" value="PHOSPHATIDYLINOSITOL-GLYCAN BIOSYNTHESIS CLASS F PROTEIN"/>
    <property type="match status" value="1"/>
</dbReference>
<dbReference type="EMBL" id="JARPMG010000012">
    <property type="protein sequence ID" value="KAJ8097205.1"/>
    <property type="molecule type" value="Genomic_DNA"/>
</dbReference>
<dbReference type="InterPro" id="IPR036291">
    <property type="entry name" value="NAD(P)-bd_dom_sf"/>
</dbReference>
<evidence type="ECO:0000256" key="1">
    <source>
        <dbReference type="ARBA" id="ARBA00023002"/>
    </source>
</evidence>
<evidence type="ECO:0000313" key="2">
    <source>
        <dbReference type="EMBL" id="KAJ8097205.1"/>
    </source>
</evidence>
<dbReference type="GeneID" id="80885992"/>
<proteinExistence type="predicted"/>
<reference evidence="2" key="1">
    <citation type="submission" date="2023-03" db="EMBL/GenBank/DDBJ databases">
        <title>Near-Complete genome sequence of Lipomyces tetrasporous NRRL Y-64009, an oleaginous yeast capable of growing on lignocellulosic hydrolysates.</title>
        <authorList>
            <consortium name="Lawrence Berkeley National Laboratory"/>
            <person name="Jagtap S.S."/>
            <person name="Liu J.-J."/>
            <person name="Walukiewicz H.E."/>
            <person name="Pangilinan J."/>
            <person name="Lipzen A."/>
            <person name="Ahrendt S."/>
            <person name="Koriabine M."/>
            <person name="Cobaugh K."/>
            <person name="Salamov A."/>
            <person name="Yoshinaga Y."/>
            <person name="Ng V."/>
            <person name="Daum C."/>
            <person name="Grigoriev I.V."/>
            <person name="Slininger P.J."/>
            <person name="Dien B.S."/>
            <person name="Jin Y.-S."/>
            <person name="Rao C.V."/>
        </authorList>
    </citation>
    <scope>NUCLEOTIDE SEQUENCE</scope>
    <source>
        <strain evidence="2">NRRL Y-64009</strain>
    </source>
</reference>
<dbReference type="PRINTS" id="PR00081">
    <property type="entry name" value="GDHRDH"/>
</dbReference>
<organism evidence="2 3">
    <name type="scientific">Lipomyces tetrasporus</name>
    <dbReference type="NCBI Taxonomy" id="54092"/>
    <lineage>
        <taxon>Eukaryota</taxon>
        <taxon>Fungi</taxon>
        <taxon>Dikarya</taxon>
        <taxon>Ascomycota</taxon>
        <taxon>Saccharomycotina</taxon>
        <taxon>Lipomycetes</taxon>
        <taxon>Lipomycetales</taxon>
        <taxon>Lipomycetaceae</taxon>
        <taxon>Lipomyces</taxon>
    </lineage>
</organism>
<gene>
    <name evidence="2" type="ORF">POJ06DRAFT_304088</name>
</gene>
<dbReference type="Gene3D" id="3.40.50.720">
    <property type="entry name" value="NAD(P)-binding Rossmann-like Domain"/>
    <property type="match status" value="1"/>
</dbReference>
<sequence>MPLIVDFIDRQFIHNNPPAPTASFKGRIAIVTGSNVGLGREAVRLMVRLGASQVIIACRNVEKGKLAAKDIQSTTGCSPDTLKVWQLDMGSYNSVIAFADRVRTELPRLDALAANAGIGTLKFKMTEDNEETITTNVVSMTLLACLVYPKLRLFEFAKFRERKAPAGKIFATLADESKSHMSDRYDTSKLLAMIVVKQLAAMAPIDSNKVIVNCVAPGFCQSDLFRDYSGGAVRVMKKILGRPTEVGARTIVHGTCAGPESHGQYVPDCKIKPTGGLMKGKQGAKLQNRVWAELKQKLEVIQPGVTSLGFET</sequence>
<dbReference type="SUPFAM" id="SSF51735">
    <property type="entry name" value="NAD(P)-binding Rossmann-fold domains"/>
    <property type="match status" value="1"/>
</dbReference>
<dbReference type="AlphaFoldDB" id="A0AAD7QKZ5"/>
<dbReference type="PANTHER" id="PTHR43157">
    <property type="entry name" value="PHOSPHATIDYLINOSITOL-GLYCAN BIOSYNTHESIS CLASS F PROTEIN-RELATED"/>
    <property type="match status" value="1"/>
</dbReference>
<evidence type="ECO:0000313" key="3">
    <source>
        <dbReference type="Proteomes" id="UP001217417"/>
    </source>
</evidence>
<dbReference type="Proteomes" id="UP001217417">
    <property type="component" value="Unassembled WGS sequence"/>
</dbReference>
<comment type="caution">
    <text evidence="2">The sequence shown here is derived from an EMBL/GenBank/DDBJ whole genome shotgun (WGS) entry which is preliminary data.</text>
</comment>
<protein>
    <submittedName>
        <fullName evidence="2">Short-chain dehydrogenase</fullName>
    </submittedName>
</protein>
<accession>A0AAD7QKZ5</accession>
<keyword evidence="3" id="KW-1185">Reference proteome</keyword>
<dbReference type="Pfam" id="PF00106">
    <property type="entry name" value="adh_short"/>
    <property type="match status" value="1"/>
</dbReference>
<dbReference type="InterPro" id="IPR002347">
    <property type="entry name" value="SDR_fam"/>
</dbReference>
<dbReference type="RefSeq" id="XP_056040655.1">
    <property type="nucleotide sequence ID" value="XM_056190826.1"/>
</dbReference>
<name>A0AAD7QKZ5_9ASCO</name>
<dbReference type="GO" id="GO:0016491">
    <property type="term" value="F:oxidoreductase activity"/>
    <property type="evidence" value="ECO:0007669"/>
    <property type="project" value="UniProtKB-KW"/>
</dbReference>
<keyword evidence="1" id="KW-0560">Oxidoreductase</keyword>